<feature type="compositionally biased region" description="Basic and acidic residues" evidence="5">
    <location>
        <begin position="129"/>
        <end position="142"/>
    </location>
</feature>
<dbReference type="PROSITE" id="PS50217">
    <property type="entry name" value="BZIP"/>
    <property type="match status" value="1"/>
</dbReference>
<keyword evidence="4" id="KW-0539">Nucleus</keyword>
<dbReference type="InterPro" id="IPR046347">
    <property type="entry name" value="bZIP_sf"/>
</dbReference>
<dbReference type="SUPFAM" id="SSF57959">
    <property type="entry name" value="Leucine zipper domain"/>
    <property type="match status" value="1"/>
</dbReference>
<keyword evidence="8" id="KW-1185">Reference proteome</keyword>
<dbReference type="Proteomes" id="UP000654913">
    <property type="component" value="Chromosome 1"/>
</dbReference>
<evidence type="ECO:0000313" key="8">
    <source>
        <dbReference type="Proteomes" id="UP000654913"/>
    </source>
</evidence>
<reference evidence="7" key="2">
    <citation type="submission" date="2021-02" db="EMBL/GenBank/DDBJ databases">
        <title>Aspergillus puulaauensis MK2 genome sequence.</title>
        <authorList>
            <person name="Futagami T."/>
            <person name="Mori K."/>
            <person name="Kadooka C."/>
            <person name="Tanaka T."/>
        </authorList>
    </citation>
    <scope>NUCLEOTIDE SEQUENCE</scope>
    <source>
        <strain evidence="7">MK2</strain>
    </source>
</reference>
<feature type="region of interest" description="Disordered" evidence="5">
    <location>
        <begin position="127"/>
        <end position="204"/>
    </location>
</feature>
<name>A0A7R7XAK8_9EURO</name>
<evidence type="ECO:0000256" key="4">
    <source>
        <dbReference type="ARBA" id="ARBA00023242"/>
    </source>
</evidence>
<dbReference type="PANTHER" id="PTHR19304">
    <property type="entry name" value="CYCLIC-AMP RESPONSE ELEMENT BINDING PROTEIN"/>
    <property type="match status" value="1"/>
</dbReference>
<protein>
    <recommendedName>
        <fullName evidence="6">BZIP domain-containing protein</fullName>
    </recommendedName>
</protein>
<proteinExistence type="predicted"/>
<reference evidence="7" key="1">
    <citation type="submission" date="2021-01" db="EMBL/GenBank/DDBJ databases">
        <authorList>
            <consortium name="Aspergillus puulaauensis MK2 genome sequencing consortium"/>
            <person name="Kazuki M."/>
            <person name="Futagami T."/>
        </authorList>
    </citation>
    <scope>NUCLEOTIDE SEQUENCE</scope>
    <source>
        <strain evidence="7">MK2</strain>
    </source>
</reference>
<dbReference type="RefSeq" id="XP_041549717.1">
    <property type="nucleotide sequence ID" value="XM_041699830.1"/>
</dbReference>
<accession>A0A7R7XAK8</accession>
<feature type="compositionally biased region" description="Polar residues" evidence="5">
    <location>
        <begin position="144"/>
        <end position="160"/>
    </location>
</feature>
<feature type="compositionally biased region" description="Basic and acidic residues" evidence="5">
    <location>
        <begin position="161"/>
        <end position="173"/>
    </location>
</feature>
<evidence type="ECO:0000256" key="3">
    <source>
        <dbReference type="ARBA" id="ARBA00023163"/>
    </source>
</evidence>
<evidence type="ECO:0000256" key="1">
    <source>
        <dbReference type="ARBA" id="ARBA00004123"/>
    </source>
</evidence>
<feature type="region of interest" description="Disordered" evidence="5">
    <location>
        <begin position="59"/>
        <end position="109"/>
    </location>
</feature>
<dbReference type="SMART" id="SM00338">
    <property type="entry name" value="BRLZ"/>
    <property type="match status" value="1"/>
</dbReference>
<sequence>MSTQTAFYPTDPSFDPSIAPESLLMRNGFSPQFLPLSLLEKGNHQEDMGFQSMQFQPNQTGTAQELARNMPGEGDDTNRPRLRNRALRPAPPDSRKGSIDAEMNQGAPFMHSYPSVPKFSPFSFSSGGHDPEFGVDNERVSPHSDISSNKSSSPLRWQNGDTDKRAKHLERNRAAASKSRQKKKRETDQLRNRFQEVSRRRSGLEDEIKTLHSQLLSLKDQILMHSRCEDDAIHIYLGRMVKQATKHDSVSSASTGEPADEDARSHGQESVGSMSPPQGFHSHHAHRIPMSMGDTRGLPCGIEKPMMHHQMFGEPPDANIFDLQMGIS</sequence>
<gene>
    <name evidence="7" type="ORF">APUU_10351S</name>
</gene>
<feature type="domain" description="BZIP" evidence="6">
    <location>
        <begin position="162"/>
        <end position="225"/>
    </location>
</feature>
<dbReference type="AlphaFoldDB" id="A0A7R7XAK8"/>
<dbReference type="GO" id="GO:0005634">
    <property type="term" value="C:nucleus"/>
    <property type="evidence" value="ECO:0007669"/>
    <property type="project" value="UniProtKB-SubCell"/>
</dbReference>
<evidence type="ECO:0000256" key="2">
    <source>
        <dbReference type="ARBA" id="ARBA00023015"/>
    </source>
</evidence>
<dbReference type="OrthoDB" id="295274at2759"/>
<evidence type="ECO:0000256" key="5">
    <source>
        <dbReference type="SAM" id="MobiDB-lite"/>
    </source>
</evidence>
<keyword evidence="3" id="KW-0804">Transcription</keyword>
<dbReference type="PROSITE" id="PS00036">
    <property type="entry name" value="BZIP_BASIC"/>
    <property type="match status" value="1"/>
</dbReference>
<evidence type="ECO:0000313" key="7">
    <source>
        <dbReference type="EMBL" id="BCS17523.1"/>
    </source>
</evidence>
<dbReference type="InterPro" id="IPR051027">
    <property type="entry name" value="bZIP_transcription_factors"/>
</dbReference>
<organism evidence="7 8">
    <name type="scientific">Aspergillus puulaauensis</name>
    <dbReference type="NCBI Taxonomy" id="1220207"/>
    <lineage>
        <taxon>Eukaryota</taxon>
        <taxon>Fungi</taxon>
        <taxon>Dikarya</taxon>
        <taxon>Ascomycota</taxon>
        <taxon>Pezizomycotina</taxon>
        <taxon>Eurotiomycetes</taxon>
        <taxon>Eurotiomycetidae</taxon>
        <taxon>Eurotiales</taxon>
        <taxon>Aspergillaceae</taxon>
        <taxon>Aspergillus</taxon>
    </lineage>
</organism>
<comment type="subcellular location">
    <subcellularLocation>
        <location evidence="1">Nucleus</location>
    </subcellularLocation>
</comment>
<dbReference type="EMBL" id="AP024443">
    <property type="protein sequence ID" value="BCS17523.1"/>
    <property type="molecule type" value="Genomic_DNA"/>
</dbReference>
<dbReference type="CDD" id="cd14687">
    <property type="entry name" value="bZIP_ATF2"/>
    <property type="match status" value="1"/>
</dbReference>
<dbReference type="GeneID" id="64967528"/>
<dbReference type="InterPro" id="IPR004827">
    <property type="entry name" value="bZIP"/>
</dbReference>
<dbReference type="Gene3D" id="1.20.5.170">
    <property type="match status" value="1"/>
</dbReference>
<dbReference type="KEGG" id="apuu:APUU_10351S"/>
<dbReference type="GO" id="GO:0003700">
    <property type="term" value="F:DNA-binding transcription factor activity"/>
    <property type="evidence" value="ECO:0007669"/>
    <property type="project" value="InterPro"/>
</dbReference>
<evidence type="ECO:0000259" key="6">
    <source>
        <dbReference type="PROSITE" id="PS50217"/>
    </source>
</evidence>
<feature type="compositionally biased region" description="Basic and acidic residues" evidence="5">
    <location>
        <begin position="185"/>
        <end position="204"/>
    </location>
</feature>
<keyword evidence="2" id="KW-0805">Transcription regulation</keyword>
<feature type="region of interest" description="Disordered" evidence="5">
    <location>
        <begin position="247"/>
        <end position="291"/>
    </location>
</feature>
<dbReference type="Pfam" id="PF00170">
    <property type="entry name" value="bZIP_1"/>
    <property type="match status" value="1"/>
</dbReference>